<dbReference type="Gene3D" id="3.40.1350.10">
    <property type="match status" value="1"/>
</dbReference>
<comment type="caution">
    <text evidence="4">The sequence shown here is derived from an EMBL/GenBank/DDBJ whole genome shotgun (WGS) entry which is preliminary data.</text>
</comment>
<accession>A0A9N8YW32</accession>
<dbReference type="SUPFAM" id="SSF53032">
    <property type="entry name" value="tRNA-intron endonuclease catalytic domain-like"/>
    <property type="match status" value="1"/>
</dbReference>
<evidence type="ECO:0000259" key="3">
    <source>
        <dbReference type="Pfam" id="PF09631"/>
    </source>
</evidence>
<protein>
    <submittedName>
        <fullName evidence="4">5867_t:CDS:1</fullName>
    </submittedName>
</protein>
<sequence length="61" mass="6468">MDVIPSYLSAQCVILAITSTDSTVVYYKIGHGLAAPNLAEDHGQKNVTSSIAVEDKTDTKS</sequence>
<proteinExistence type="inferred from homology"/>
<dbReference type="OrthoDB" id="10002170at2759"/>
<evidence type="ECO:0000313" key="4">
    <source>
        <dbReference type="EMBL" id="CAG8453297.1"/>
    </source>
</evidence>
<dbReference type="Pfam" id="PF09631">
    <property type="entry name" value="Sen15"/>
    <property type="match status" value="1"/>
</dbReference>
<dbReference type="GO" id="GO:0006388">
    <property type="term" value="P:tRNA splicing, via endonucleolytic cleavage and ligation"/>
    <property type="evidence" value="ECO:0007669"/>
    <property type="project" value="InterPro"/>
</dbReference>
<organism evidence="4 5">
    <name type="scientific">Paraglomus brasilianum</name>
    <dbReference type="NCBI Taxonomy" id="144538"/>
    <lineage>
        <taxon>Eukaryota</taxon>
        <taxon>Fungi</taxon>
        <taxon>Fungi incertae sedis</taxon>
        <taxon>Mucoromycota</taxon>
        <taxon>Glomeromycotina</taxon>
        <taxon>Glomeromycetes</taxon>
        <taxon>Paraglomerales</taxon>
        <taxon>Paraglomeraceae</taxon>
        <taxon>Paraglomus</taxon>
    </lineage>
</organism>
<dbReference type="EMBL" id="CAJVPI010000007">
    <property type="protein sequence ID" value="CAG8453297.1"/>
    <property type="molecule type" value="Genomic_DNA"/>
</dbReference>
<dbReference type="GO" id="GO:0005634">
    <property type="term" value="C:nucleus"/>
    <property type="evidence" value="ECO:0007669"/>
    <property type="project" value="UniProtKB-ARBA"/>
</dbReference>
<reference evidence="4" key="1">
    <citation type="submission" date="2021-06" db="EMBL/GenBank/DDBJ databases">
        <authorList>
            <person name="Kallberg Y."/>
            <person name="Tangrot J."/>
            <person name="Rosling A."/>
        </authorList>
    </citation>
    <scope>NUCLEOTIDE SEQUENCE</scope>
    <source>
        <strain evidence="4">BR232B</strain>
    </source>
</reference>
<gene>
    <name evidence="4" type="ORF">PBRASI_LOCUS162</name>
</gene>
<dbReference type="Proteomes" id="UP000789739">
    <property type="component" value="Unassembled WGS sequence"/>
</dbReference>
<evidence type="ECO:0000256" key="1">
    <source>
        <dbReference type="ARBA" id="ARBA00006091"/>
    </source>
</evidence>
<dbReference type="InterPro" id="IPR036167">
    <property type="entry name" value="tRNA_intron_Endo_cat-like_sf"/>
</dbReference>
<dbReference type="InterPro" id="IPR018593">
    <property type="entry name" value="tRNA-endonuc_su_Sen15"/>
</dbReference>
<dbReference type="InterPro" id="IPR011856">
    <property type="entry name" value="tRNA_endonuc-like_dom_sf"/>
</dbReference>
<dbReference type="AlphaFoldDB" id="A0A9N8YW32"/>
<comment type="similarity">
    <text evidence="1">Belongs to the SEN15 family.</text>
</comment>
<keyword evidence="5" id="KW-1185">Reference proteome</keyword>
<dbReference type="GO" id="GO:0003676">
    <property type="term" value="F:nucleic acid binding"/>
    <property type="evidence" value="ECO:0007669"/>
    <property type="project" value="InterPro"/>
</dbReference>
<keyword evidence="2" id="KW-0819">tRNA processing</keyword>
<name>A0A9N8YW32_9GLOM</name>
<evidence type="ECO:0000313" key="5">
    <source>
        <dbReference type="Proteomes" id="UP000789739"/>
    </source>
</evidence>
<evidence type="ECO:0000256" key="2">
    <source>
        <dbReference type="ARBA" id="ARBA00022694"/>
    </source>
</evidence>
<feature type="domain" description="tRNA-splicing endonuclease subunit Sen15" evidence="3">
    <location>
        <begin position="10"/>
        <end position="37"/>
    </location>
</feature>